<evidence type="ECO:0000256" key="5">
    <source>
        <dbReference type="ARBA" id="ARBA00023136"/>
    </source>
</evidence>
<dbReference type="GO" id="GO:0005412">
    <property type="term" value="F:D-glucose:sodium symporter activity"/>
    <property type="evidence" value="ECO:0007669"/>
    <property type="project" value="TreeGrafter"/>
</dbReference>
<comment type="similarity">
    <text evidence="2 6">Belongs to the sodium:solute symporter (SSF) (TC 2.A.21) family.</text>
</comment>
<dbReference type="PROSITE" id="PS50283">
    <property type="entry name" value="NA_SOLUT_SYMP_3"/>
    <property type="match status" value="1"/>
</dbReference>
<reference evidence="8" key="1">
    <citation type="submission" date="2023-11" db="EMBL/GenBank/DDBJ databases">
        <title>Genome assemblies of two species of porcelain crab, Petrolisthes cinctipes and Petrolisthes manimaculis (Anomura: Porcellanidae).</title>
        <authorList>
            <person name="Angst P."/>
        </authorList>
    </citation>
    <scope>NUCLEOTIDE SEQUENCE</scope>
    <source>
        <strain evidence="8">PB745_02</strain>
        <tissue evidence="8">Gill</tissue>
    </source>
</reference>
<feature type="transmembrane region" description="Helical" evidence="7">
    <location>
        <begin position="268"/>
        <end position="289"/>
    </location>
</feature>
<dbReference type="Pfam" id="PF00474">
    <property type="entry name" value="SSF"/>
    <property type="match status" value="2"/>
</dbReference>
<dbReference type="AlphaFoldDB" id="A0AAE1NXK6"/>
<evidence type="ECO:0008006" key="10">
    <source>
        <dbReference type="Google" id="ProtNLM"/>
    </source>
</evidence>
<feature type="transmembrane region" description="Helical" evidence="7">
    <location>
        <begin position="439"/>
        <end position="457"/>
    </location>
</feature>
<gene>
    <name evidence="8" type="ORF">Pmani_029658</name>
</gene>
<feature type="transmembrane region" description="Helical" evidence="7">
    <location>
        <begin position="333"/>
        <end position="354"/>
    </location>
</feature>
<feature type="transmembrane region" description="Helical" evidence="7">
    <location>
        <begin position="487"/>
        <end position="508"/>
    </location>
</feature>
<dbReference type="Proteomes" id="UP001292094">
    <property type="component" value="Unassembled WGS sequence"/>
</dbReference>
<dbReference type="Gene3D" id="1.20.1730.10">
    <property type="entry name" value="Sodium/glucose cotransporter"/>
    <property type="match status" value="1"/>
</dbReference>
<evidence type="ECO:0000256" key="1">
    <source>
        <dbReference type="ARBA" id="ARBA00004141"/>
    </source>
</evidence>
<dbReference type="InterPro" id="IPR001734">
    <property type="entry name" value="Na/solute_symporter"/>
</dbReference>
<keyword evidence="5 7" id="KW-0472">Membrane</keyword>
<feature type="transmembrane region" description="Helical" evidence="7">
    <location>
        <begin position="60"/>
        <end position="83"/>
    </location>
</feature>
<evidence type="ECO:0000256" key="3">
    <source>
        <dbReference type="ARBA" id="ARBA00022692"/>
    </source>
</evidence>
<keyword evidence="3 7" id="KW-0812">Transmembrane</keyword>
<evidence type="ECO:0000256" key="4">
    <source>
        <dbReference type="ARBA" id="ARBA00022989"/>
    </source>
</evidence>
<proteinExistence type="inferred from homology"/>
<sequence>MSSGVFTMPEYLRERFGGQRIRIYLSCLALILSIFTKISADLFAGAIFIQQTIDQQGDEWMYLSILILLAIAAVFTITGGLTAVIWTDFVQTILMIVGAFILMGMSFYETGGYTKLTEDYFYAIPNNTRYSEDNQTNCGEPPSYAMHFFRSAKPGESDLPWPGMLFGITVSGIWYWCTDQVGGYNKLITRYFEAIPSRLTYDSNNVTCPNGYPPPYAMNLFRPIVGSDLPWTGIVFGLTIGSIWYWCTDQVIVQRTLSSKNMTYAKSGCVLAAALKFLPLFMLVFPGMASRVLYTDKVACVRPEECEKYCGSKAGCTNVAYVELVLNLLPTGLAGLMLAVMMAALMSSLTSIFNSSATIFSIDIWTRIRKQATDIELLIVGRVFVLFMVVVSVLWIPVIQNSANSQLFVYIQSISSFLSPPICAIYLLAIFWDRTTEPGAFWGLIIGLGIGLIRFVMEFAYVVPVCGDESEDNRPEIIKVLVGNVHYLHFGCILLVITLLVTVVVSLLTQPIPSNSSTNTYSLASTLLAPSTLPPLPPYNSTYHSFSSTQKLHRLTYWSRHSTEVRFSIREWRNESKPDDEVKIEPKPQEKNGVTVRASISSEHLPGWRRALNCVCGVDTTKVNEEVGEEEDQETPEEKAKRAAEFLKEKKPWTDLVDGSAILVMCLAGFMWGFYA</sequence>
<keyword evidence="9" id="KW-1185">Reference proteome</keyword>
<evidence type="ECO:0000313" key="8">
    <source>
        <dbReference type="EMBL" id="KAK4297958.1"/>
    </source>
</evidence>
<accession>A0AAE1NXK6</accession>
<comment type="subcellular location">
    <subcellularLocation>
        <location evidence="1">Membrane</location>
        <topology evidence="1">Multi-pass membrane protein</topology>
    </subcellularLocation>
</comment>
<comment type="caution">
    <text evidence="8">The sequence shown here is derived from an EMBL/GenBank/DDBJ whole genome shotgun (WGS) entry which is preliminary data.</text>
</comment>
<dbReference type="InterPro" id="IPR018212">
    <property type="entry name" value="Na/solute_symporter_CS"/>
</dbReference>
<feature type="transmembrane region" description="Helical" evidence="7">
    <location>
        <begin position="229"/>
        <end position="247"/>
    </location>
</feature>
<dbReference type="InterPro" id="IPR038377">
    <property type="entry name" value="Na/Glc_symporter_sf"/>
</dbReference>
<feature type="transmembrane region" description="Helical" evidence="7">
    <location>
        <begin position="89"/>
        <end position="108"/>
    </location>
</feature>
<keyword evidence="4 7" id="KW-1133">Transmembrane helix</keyword>
<dbReference type="EMBL" id="JAWZYT010003537">
    <property type="protein sequence ID" value="KAK4297958.1"/>
    <property type="molecule type" value="Genomic_DNA"/>
</dbReference>
<dbReference type="PROSITE" id="PS00457">
    <property type="entry name" value="NA_SOLUT_SYMP_2"/>
    <property type="match status" value="1"/>
</dbReference>
<feature type="transmembrane region" description="Helical" evidence="7">
    <location>
        <begin position="375"/>
        <end position="396"/>
    </location>
</feature>
<dbReference type="GO" id="GO:0005886">
    <property type="term" value="C:plasma membrane"/>
    <property type="evidence" value="ECO:0007669"/>
    <property type="project" value="TreeGrafter"/>
</dbReference>
<feature type="transmembrane region" description="Helical" evidence="7">
    <location>
        <begin position="23"/>
        <end position="48"/>
    </location>
</feature>
<dbReference type="PANTHER" id="PTHR11819">
    <property type="entry name" value="SOLUTE CARRIER FAMILY 5"/>
    <property type="match status" value="1"/>
</dbReference>
<protein>
    <recommendedName>
        <fullName evidence="10">Sodium/glucose cotransporter</fullName>
    </recommendedName>
</protein>
<feature type="transmembrane region" description="Helical" evidence="7">
    <location>
        <begin position="408"/>
        <end position="432"/>
    </location>
</feature>
<evidence type="ECO:0000256" key="2">
    <source>
        <dbReference type="ARBA" id="ARBA00006434"/>
    </source>
</evidence>
<evidence type="ECO:0000256" key="7">
    <source>
        <dbReference type="SAM" id="Phobius"/>
    </source>
</evidence>
<feature type="transmembrane region" description="Helical" evidence="7">
    <location>
        <begin position="656"/>
        <end position="675"/>
    </location>
</feature>
<organism evidence="8 9">
    <name type="scientific">Petrolisthes manimaculis</name>
    <dbReference type="NCBI Taxonomy" id="1843537"/>
    <lineage>
        <taxon>Eukaryota</taxon>
        <taxon>Metazoa</taxon>
        <taxon>Ecdysozoa</taxon>
        <taxon>Arthropoda</taxon>
        <taxon>Crustacea</taxon>
        <taxon>Multicrustacea</taxon>
        <taxon>Malacostraca</taxon>
        <taxon>Eumalacostraca</taxon>
        <taxon>Eucarida</taxon>
        <taxon>Decapoda</taxon>
        <taxon>Pleocyemata</taxon>
        <taxon>Anomura</taxon>
        <taxon>Galatheoidea</taxon>
        <taxon>Porcellanidae</taxon>
        <taxon>Petrolisthes</taxon>
    </lineage>
</organism>
<evidence type="ECO:0000313" key="9">
    <source>
        <dbReference type="Proteomes" id="UP001292094"/>
    </source>
</evidence>
<evidence type="ECO:0000256" key="6">
    <source>
        <dbReference type="RuleBase" id="RU362091"/>
    </source>
</evidence>
<name>A0AAE1NXK6_9EUCA</name>
<dbReference type="PANTHER" id="PTHR11819:SF195">
    <property type="entry name" value="SODIUM_GLUCOSE COTRANSPORTER 4"/>
    <property type="match status" value="1"/>
</dbReference>
<dbReference type="NCBIfam" id="TIGR00813">
    <property type="entry name" value="sss"/>
    <property type="match status" value="1"/>
</dbReference>